<proteinExistence type="predicted"/>
<name>A0AAD5LFQ2_PYTIN</name>
<comment type="caution">
    <text evidence="1">The sequence shown here is derived from an EMBL/GenBank/DDBJ whole genome shotgun (WGS) entry which is preliminary data.</text>
</comment>
<protein>
    <submittedName>
        <fullName evidence="1">Uncharacterized protein</fullName>
    </submittedName>
</protein>
<dbReference type="Gene3D" id="3.80.10.10">
    <property type="entry name" value="Ribonuclease Inhibitor"/>
    <property type="match status" value="1"/>
</dbReference>
<gene>
    <name evidence="1" type="ORF">P43SY_000160</name>
</gene>
<accession>A0AAD5LFQ2</accession>
<evidence type="ECO:0000313" key="1">
    <source>
        <dbReference type="EMBL" id="KAJ0396894.1"/>
    </source>
</evidence>
<organism evidence="1 2">
    <name type="scientific">Pythium insidiosum</name>
    <name type="common">Pythiosis disease agent</name>
    <dbReference type="NCBI Taxonomy" id="114742"/>
    <lineage>
        <taxon>Eukaryota</taxon>
        <taxon>Sar</taxon>
        <taxon>Stramenopiles</taxon>
        <taxon>Oomycota</taxon>
        <taxon>Peronosporomycetes</taxon>
        <taxon>Pythiales</taxon>
        <taxon>Pythiaceae</taxon>
        <taxon>Pythium</taxon>
    </lineage>
</organism>
<sequence length="702" mass="76569">MKLLLRVLRRFYGTPLTRRLERAELPPDASSCAVLALGLAAVDDEAEAAAALGELLRVLDLLRHPALGAEALHVLLDRKGGRCPLAGWCAFCDGGSRELTLRLDWGGGLPALETALFAWTDAMASRDFARLLKAATDAMAKRSDGGLPRRVPPVELSLCVRGDEWARGDELCRRLQAQLDRDAAPPRFRVSFRPREDLDAKELALQGPPSAAVRVGETTSNWDWVLAPRSIADGAAASDWDARAAVLATGKIVSLRARVETREQAQRLHEVLRSQPTALRSLSVEYDNFFSAQGRSIADDARQQQFQDVADALLASDSALRLEELTLTGKITQQNLLAMLTRLPSASTASSDTHRRLHKLTCDQWDWAEMRGATVAELLRAIGGVDSLRLQRKNSLRYISTVPIDELPDLVRGCASLRQLDAHVDCSKPLMIPQPRDSPVTRVHVSSLDDKDLASDQPAETTALERLCLRPVDGDVALVQRSVERLLQRVGRQLVALTLAPHRGHAALGGQSGAAVARLCPTLQELKVTCLDASFVAELVDALAAGDGSCPLQRLDLGSQDADASTFAPLFAALRVSTHPLTRSLRSLRLDVADVTRVAPLISWVQDLLASNQRLQDVTVCAESVDASTVKEQLEASGVLEATSALVLPPLRHRLAVLSALRPRHLPRNVAANVLELVARRVPRLRLDETELKFHMDDVDQE</sequence>
<dbReference type="EMBL" id="JAKCXM010000275">
    <property type="protein sequence ID" value="KAJ0396894.1"/>
    <property type="molecule type" value="Genomic_DNA"/>
</dbReference>
<keyword evidence="2" id="KW-1185">Reference proteome</keyword>
<dbReference type="InterPro" id="IPR032675">
    <property type="entry name" value="LRR_dom_sf"/>
</dbReference>
<dbReference type="AlphaFoldDB" id="A0AAD5LFQ2"/>
<evidence type="ECO:0000313" key="2">
    <source>
        <dbReference type="Proteomes" id="UP001209570"/>
    </source>
</evidence>
<dbReference type="Proteomes" id="UP001209570">
    <property type="component" value="Unassembled WGS sequence"/>
</dbReference>
<reference evidence="1" key="1">
    <citation type="submission" date="2021-12" db="EMBL/GenBank/DDBJ databases">
        <title>Prjna785345.</title>
        <authorList>
            <person name="Rujirawat T."/>
            <person name="Krajaejun T."/>
        </authorList>
    </citation>
    <scope>NUCLEOTIDE SEQUENCE</scope>
    <source>
        <strain evidence="1">Pi057C3</strain>
    </source>
</reference>